<gene>
    <name evidence="2" type="ORF">Alo02nite_56300</name>
</gene>
<name>A0ABQ4ANY6_9ACTN</name>
<reference evidence="2 3" key="1">
    <citation type="submission" date="2021-01" db="EMBL/GenBank/DDBJ databases">
        <title>Whole genome shotgun sequence of Actinoplanes lobatus NBRC 12513.</title>
        <authorList>
            <person name="Komaki H."/>
            <person name="Tamura T."/>
        </authorList>
    </citation>
    <scope>NUCLEOTIDE SEQUENCE [LARGE SCALE GENOMIC DNA]</scope>
    <source>
        <strain evidence="2 3">NBRC 12513</strain>
    </source>
</reference>
<dbReference type="EMBL" id="BOMP01000097">
    <property type="protein sequence ID" value="GIE42732.1"/>
    <property type="molecule type" value="Genomic_DNA"/>
</dbReference>
<keyword evidence="3" id="KW-1185">Reference proteome</keyword>
<comment type="caution">
    <text evidence="2">The sequence shown here is derived from an EMBL/GenBank/DDBJ whole genome shotgun (WGS) entry which is preliminary data.</text>
</comment>
<evidence type="ECO:0000256" key="1">
    <source>
        <dbReference type="SAM" id="MobiDB-lite"/>
    </source>
</evidence>
<accession>A0ABQ4ANY6</accession>
<proteinExistence type="predicted"/>
<protein>
    <submittedName>
        <fullName evidence="2">Uncharacterized protein</fullName>
    </submittedName>
</protein>
<organism evidence="2 3">
    <name type="scientific">Actinoplanes lobatus</name>
    <dbReference type="NCBI Taxonomy" id="113568"/>
    <lineage>
        <taxon>Bacteria</taxon>
        <taxon>Bacillati</taxon>
        <taxon>Actinomycetota</taxon>
        <taxon>Actinomycetes</taxon>
        <taxon>Micromonosporales</taxon>
        <taxon>Micromonosporaceae</taxon>
        <taxon>Actinoplanes</taxon>
    </lineage>
</organism>
<dbReference type="Proteomes" id="UP000631312">
    <property type="component" value="Unassembled WGS sequence"/>
</dbReference>
<feature type="compositionally biased region" description="Basic and acidic residues" evidence="1">
    <location>
        <begin position="63"/>
        <end position="76"/>
    </location>
</feature>
<evidence type="ECO:0000313" key="2">
    <source>
        <dbReference type="EMBL" id="GIE42732.1"/>
    </source>
</evidence>
<evidence type="ECO:0000313" key="3">
    <source>
        <dbReference type="Proteomes" id="UP000631312"/>
    </source>
</evidence>
<feature type="region of interest" description="Disordered" evidence="1">
    <location>
        <begin position="55"/>
        <end position="80"/>
    </location>
</feature>
<sequence length="120" mass="12853">MLRRWLRLLIPSATARPLRAGRAVAGHGVPAVPAPFPLSPTTPDLPGRCPGGSTTCAVSETPGHADVEDDATRGEGDTAVNIQRTYEDPARLTAEDHHDDGTVRGWRRKGMTMVSVDFGR</sequence>